<protein>
    <submittedName>
        <fullName evidence="1">Uncharacterized protein</fullName>
    </submittedName>
</protein>
<accession>A0A6J5VMJ6</accession>
<evidence type="ECO:0000313" key="2">
    <source>
        <dbReference type="Proteomes" id="UP000507222"/>
    </source>
</evidence>
<organism evidence="1 2">
    <name type="scientific">Prunus armeniaca</name>
    <name type="common">Apricot</name>
    <name type="synonym">Armeniaca vulgaris</name>
    <dbReference type="NCBI Taxonomy" id="36596"/>
    <lineage>
        <taxon>Eukaryota</taxon>
        <taxon>Viridiplantae</taxon>
        <taxon>Streptophyta</taxon>
        <taxon>Embryophyta</taxon>
        <taxon>Tracheophyta</taxon>
        <taxon>Spermatophyta</taxon>
        <taxon>Magnoliopsida</taxon>
        <taxon>eudicotyledons</taxon>
        <taxon>Gunneridae</taxon>
        <taxon>Pentapetalae</taxon>
        <taxon>rosids</taxon>
        <taxon>fabids</taxon>
        <taxon>Rosales</taxon>
        <taxon>Rosaceae</taxon>
        <taxon>Amygdaloideae</taxon>
        <taxon>Amygdaleae</taxon>
        <taxon>Prunus</taxon>
    </lineage>
</organism>
<proteinExistence type="predicted"/>
<dbReference type="Proteomes" id="UP000507222">
    <property type="component" value="Unassembled WGS sequence"/>
</dbReference>
<dbReference type="EMBL" id="CAEKDK010000008">
    <property type="protein sequence ID" value="CAB4290370.1"/>
    <property type="molecule type" value="Genomic_DNA"/>
</dbReference>
<sequence length="164" mass="18460">MAEPYSTQPLNLSKHPRTLGKFLRALKDTEWQPHPTFSRSFRSATLGAAPEAPKSSNSCHNGKAQLKGFCLCPANIAQPLTRVCAPGPAPRLDKSPRPRTHNTILSEIQDCQCLNTEWPLLHSWPQLQEPSPKLHAKCEHFEWQNLMAHLLQNQPSPETMPRSE</sequence>
<evidence type="ECO:0000313" key="1">
    <source>
        <dbReference type="EMBL" id="CAB4290370.1"/>
    </source>
</evidence>
<gene>
    <name evidence="1" type="ORF">CURHAP_LOCUS50331</name>
</gene>
<reference evidence="1 2" key="1">
    <citation type="submission" date="2020-05" db="EMBL/GenBank/DDBJ databases">
        <authorList>
            <person name="Campoy J."/>
            <person name="Schneeberger K."/>
            <person name="Spophaly S."/>
        </authorList>
    </citation>
    <scope>NUCLEOTIDE SEQUENCE [LARGE SCALE GENOMIC DNA]</scope>
    <source>
        <strain evidence="1">PruArmRojPasFocal</strain>
    </source>
</reference>
<name>A0A6J5VMJ6_PRUAR</name>
<dbReference type="AlphaFoldDB" id="A0A6J5VMJ6"/>